<dbReference type="KEGG" id="dmm:dnm_064140"/>
<feature type="domain" description="PilZ" evidence="1">
    <location>
        <begin position="56"/>
        <end position="142"/>
    </location>
</feature>
<dbReference type="Proteomes" id="UP000663722">
    <property type="component" value="Chromosome"/>
</dbReference>
<name>A0A975BRN4_9BACT</name>
<accession>A0A975BRN4</accession>
<dbReference type="Pfam" id="PF07238">
    <property type="entry name" value="PilZ"/>
    <property type="match status" value="1"/>
</dbReference>
<dbReference type="InterPro" id="IPR009875">
    <property type="entry name" value="PilZ_domain"/>
</dbReference>
<protein>
    <submittedName>
        <fullName evidence="2">PilZ domain-containing protein</fullName>
    </submittedName>
</protein>
<keyword evidence="3" id="KW-1185">Reference proteome</keyword>
<gene>
    <name evidence="2" type="ORF">dnm_064140</name>
</gene>
<evidence type="ECO:0000313" key="2">
    <source>
        <dbReference type="EMBL" id="QTA90353.1"/>
    </source>
</evidence>
<evidence type="ECO:0000259" key="1">
    <source>
        <dbReference type="Pfam" id="PF07238"/>
    </source>
</evidence>
<proteinExistence type="predicted"/>
<sequence length="159" mass="18492">MTEQRVFINNNNTAVCVCSKCKRTKMLNILWFENTSEVVRITNRCKCGHSQTFLLERRRFHRKKVNLPGCYTLGKKNLKKLMVVKDLSRGGLRLKVEKEGELKIGDMLFVAFQLDDEHRSLIKKKAVIRNISGCYIGAEFCSENFGEAFDKIISYYTFH</sequence>
<dbReference type="GO" id="GO:0035438">
    <property type="term" value="F:cyclic-di-GMP binding"/>
    <property type="evidence" value="ECO:0007669"/>
    <property type="project" value="InterPro"/>
</dbReference>
<reference evidence="2" key="1">
    <citation type="journal article" date="2021" name="Microb. Physiol.">
        <title>Proteogenomic Insights into the Physiology of Marine, Sulfate-Reducing, Filamentous Desulfonema limicola and Desulfonema magnum.</title>
        <authorList>
            <person name="Schnaars V."/>
            <person name="Wohlbrand L."/>
            <person name="Scheve S."/>
            <person name="Hinrichs C."/>
            <person name="Reinhardt R."/>
            <person name="Rabus R."/>
        </authorList>
    </citation>
    <scope>NUCLEOTIDE SEQUENCE</scope>
    <source>
        <strain evidence="2">4be13</strain>
    </source>
</reference>
<dbReference type="Gene3D" id="2.40.10.220">
    <property type="entry name" value="predicted glycosyltransferase like domains"/>
    <property type="match status" value="1"/>
</dbReference>
<dbReference type="EMBL" id="CP061800">
    <property type="protein sequence ID" value="QTA90353.1"/>
    <property type="molecule type" value="Genomic_DNA"/>
</dbReference>
<dbReference type="AlphaFoldDB" id="A0A975BRN4"/>
<organism evidence="2 3">
    <name type="scientific">Desulfonema magnum</name>
    <dbReference type="NCBI Taxonomy" id="45655"/>
    <lineage>
        <taxon>Bacteria</taxon>
        <taxon>Pseudomonadati</taxon>
        <taxon>Thermodesulfobacteriota</taxon>
        <taxon>Desulfobacteria</taxon>
        <taxon>Desulfobacterales</taxon>
        <taxon>Desulfococcaceae</taxon>
        <taxon>Desulfonema</taxon>
    </lineage>
</organism>
<dbReference type="SUPFAM" id="SSF141371">
    <property type="entry name" value="PilZ domain-like"/>
    <property type="match status" value="1"/>
</dbReference>
<evidence type="ECO:0000313" key="3">
    <source>
        <dbReference type="Proteomes" id="UP000663722"/>
    </source>
</evidence>